<dbReference type="AlphaFoldDB" id="A0A1F5ZZ64"/>
<gene>
    <name evidence="1" type="ORF">A3D78_05265</name>
</gene>
<accession>A0A1F5ZZ64</accession>
<organism evidence="1 2">
    <name type="scientific">Candidatus Gottesmanbacteria bacterium RIFCSPHIGHO2_02_FULL_39_14</name>
    <dbReference type="NCBI Taxonomy" id="1798383"/>
    <lineage>
        <taxon>Bacteria</taxon>
        <taxon>Candidatus Gottesmaniibacteriota</taxon>
    </lineage>
</organism>
<comment type="caution">
    <text evidence="1">The sequence shown here is derived from an EMBL/GenBank/DDBJ whole genome shotgun (WGS) entry which is preliminary data.</text>
</comment>
<dbReference type="Proteomes" id="UP000176253">
    <property type="component" value="Unassembled WGS sequence"/>
</dbReference>
<evidence type="ECO:0000313" key="2">
    <source>
        <dbReference type="Proteomes" id="UP000176253"/>
    </source>
</evidence>
<evidence type="ECO:0000313" key="1">
    <source>
        <dbReference type="EMBL" id="OGG17634.1"/>
    </source>
</evidence>
<sequence length="124" mass="14907">MLHPKFIFFIVYKTKDNNWRAFCSPYDVSCEADTREEVKSKLESLVRLYEEGLKKYKYPKHLTVRELSDEEDRKVFNSALKQIMDDFSQKMIRKYSLYQISNKKEEIKLDQYSGTAAYYPPCYN</sequence>
<dbReference type="STRING" id="1798383.A3D78_05265"/>
<dbReference type="EMBL" id="MFJM01000031">
    <property type="protein sequence ID" value="OGG17634.1"/>
    <property type="molecule type" value="Genomic_DNA"/>
</dbReference>
<proteinExistence type="predicted"/>
<protein>
    <submittedName>
        <fullName evidence="1">Uncharacterized protein</fullName>
    </submittedName>
</protein>
<name>A0A1F5ZZ64_9BACT</name>
<reference evidence="1 2" key="1">
    <citation type="journal article" date="2016" name="Nat. Commun.">
        <title>Thousands of microbial genomes shed light on interconnected biogeochemical processes in an aquifer system.</title>
        <authorList>
            <person name="Anantharaman K."/>
            <person name="Brown C.T."/>
            <person name="Hug L.A."/>
            <person name="Sharon I."/>
            <person name="Castelle C.J."/>
            <person name="Probst A.J."/>
            <person name="Thomas B.C."/>
            <person name="Singh A."/>
            <person name="Wilkins M.J."/>
            <person name="Karaoz U."/>
            <person name="Brodie E.L."/>
            <person name="Williams K.H."/>
            <person name="Hubbard S.S."/>
            <person name="Banfield J.F."/>
        </authorList>
    </citation>
    <scope>NUCLEOTIDE SEQUENCE [LARGE SCALE GENOMIC DNA]</scope>
</reference>